<name>A0AB39YGU6_9ACTN</name>
<dbReference type="Pfam" id="PF06386">
    <property type="entry name" value="GvpL_GvpF"/>
    <property type="match status" value="1"/>
</dbReference>
<comment type="subcellular location">
    <subcellularLocation>
        <location evidence="2">Gas vesicle</location>
    </subcellularLocation>
</comment>
<dbReference type="InterPro" id="IPR009430">
    <property type="entry name" value="GvpL/GvpF"/>
</dbReference>
<evidence type="ECO:0000256" key="1">
    <source>
        <dbReference type="ARBA" id="ARBA00022987"/>
    </source>
</evidence>
<dbReference type="PANTHER" id="PTHR36852">
    <property type="entry name" value="PROTEIN GVPL 2"/>
    <property type="match status" value="1"/>
</dbReference>
<proteinExistence type="inferred from homology"/>
<comment type="similarity">
    <text evidence="3">Belongs to the gas vesicle GvpF/GvpL family.</text>
</comment>
<evidence type="ECO:0000256" key="2">
    <source>
        <dbReference type="ARBA" id="ARBA00035108"/>
    </source>
</evidence>
<protein>
    <submittedName>
        <fullName evidence="4">GvpL/GvpF family gas vesicle protein</fullName>
    </submittedName>
</protein>
<reference evidence="4" key="1">
    <citation type="submission" date="2024-08" db="EMBL/GenBank/DDBJ databases">
        <authorList>
            <person name="Yu S.T."/>
        </authorList>
    </citation>
    <scope>NUCLEOTIDE SEQUENCE</scope>
    <source>
        <strain evidence="4">R33</strain>
    </source>
</reference>
<dbReference type="GO" id="GO:0031411">
    <property type="term" value="C:gas vesicle"/>
    <property type="evidence" value="ECO:0007669"/>
    <property type="project" value="UniProtKB-SubCell"/>
</dbReference>
<dbReference type="AlphaFoldDB" id="A0AB39YGU6"/>
<dbReference type="PANTHER" id="PTHR36852:SF1">
    <property type="entry name" value="PROTEIN GVPL 2"/>
    <property type="match status" value="1"/>
</dbReference>
<sequence length="239" mass="26009">MSTYVYGITRASQPLPEQLVGIGEPALPVRTVRSGRVLALVSDAPAELKAKRRDLLAHQRVVIQAGAGGPVLPLRFGGVSPDDETVAAILGEHEISYLERLEALEGKDEYNVKATHDEQAVLYEVLSTHPELAARQQANRAAGGGSYDQRLEFGELMAKAVKEREMADALLIESALAPLAASLRRGPESGGWLANLSFLVERERREEFLEVVRALAEQHEHLQVQITGPLPAYSFADAN</sequence>
<gene>
    <name evidence="4" type="ORF">AB5J51_37410</name>
</gene>
<evidence type="ECO:0000256" key="3">
    <source>
        <dbReference type="ARBA" id="ARBA00035643"/>
    </source>
</evidence>
<evidence type="ECO:0000313" key="4">
    <source>
        <dbReference type="EMBL" id="XDV68211.1"/>
    </source>
</evidence>
<organism evidence="4">
    <name type="scientific">Streptomyces sp. R33</name>
    <dbReference type="NCBI Taxonomy" id="3238629"/>
    <lineage>
        <taxon>Bacteria</taxon>
        <taxon>Bacillati</taxon>
        <taxon>Actinomycetota</taxon>
        <taxon>Actinomycetes</taxon>
        <taxon>Kitasatosporales</taxon>
        <taxon>Streptomycetaceae</taxon>
        <taxon>Streptomyces</taxon>
    </lineage>
</organism>
<keyword evidence="1" id="KW-0304">Gas vesicle</keyword>
<dbReference type="RefSeq" id="WP_369779775.1">
    <property type="nucleotide sequence ID" value="NZ_CP165727.1"/>
</dbReference>
<accession>A0AB39YGU6</accession>
<dbReference type="EMBL" id="CP165727">
    <property type="protein sequence ID" value="XDV68211.1"/>
    <property type="molecule type" value="Genomic_DNA"/>
</dbReference>
<dbReference type="GO" id="GO:0031412">
    <property type="term" value="P:gas vesicle organization"/>
    <property type="evidence" value="ECO:0007669"/>
    <property type="project" value="InterPro"/>
</dbReference>